<evidence type="ECO:0000313" key="1">
    <source>
        <dbReference type="EMBL" id="PZQ55496.1"/>
    </source>
</evidence>
<comment type="caution">
    <text evidence="1">The sequence shown here is derived from an EMBL/GenBank/DDBJ whole genome shotgun (WGS) entry which is preliminary data.</text>
</comment>
<dbReference type="InterPro" id="IPR028978">
    <property type="entry name" value="Chorismate_lyase_/UTRA_dom_sf"/>
</dbReference>
<accession>A0A2W5NQ05</accession>
<dbReference type="Gene3D" id="3.40.1410.10">
    <property type="entry name" value="Chorismate lyase-like"/>
    <property type="match status" value="1"/>
</dbReference>
<protein>
    <recommendedName>
        <fullName evidence="3">DUF98 domain-containing protein</fullName>
    </recommendedName>
</protein>
<evidence type="ECO:0000313" key="2">
    <source>
        <dbReference type="Proteomes" id="UP000249082"/>
    </source>
</evidence>
<gene>
    <name evidence="1" type="ORF">DI555_09275</name>
</gene>
<sequence>MASEIVAALTLMASTLPSPTLEAFEAVLSRHDSATLALEEWCGVRDFAPRPASVTAQLVTSEDDVPLPAGIAAKLALSKDETATLRNVRLSCGARILSVAWNWYVPERLTPDMNRLLGSSDVPFGKAVASLRFRREPLAVTAGPAANCPAGTISTHQAMLYLPDGRPLAYLVECYTAANLAP</sequence>
<proteinExistence type="predicted"/>
<dbReference type="AlphaFoldDB" id="A0A2W5NQ05"/>
<dbReference type="Proteomes" id="UP000249082">
    <property type="component" value="Unassembled WGS sequence"/>
</dbReference>
<organism evidence="1 2">
    <name type="scientific">Novosphingobium pentaromativorans</name>
    <dbReference type="NCBI Taxonomy" id="205844"/>
    <lineage>
        <taxon>Bacteria</taxon>
        <taxon>Pseudomonadati</taxon>
        <taxon>Pseudomonadota</taxon>
        <taxon>Alphaproteobacteria</taxon>
        <taxon>Sphingomonadales</taxon>
        <taxon>Sphingomonadaceae</taxon>
        <taxon>Novosphingobium</taxon>
    </lineage>
</organism>
<name>A0A2W5NQ05_9SPHN</name>
<evidence type="ECO:0008006" key="3">
    <source>
        <dbReference type="Google" id="ProtNLM"/>
    </source>
</evidence>
<reference evidence="1 2" key="1">
    <citation type="submission" date="2017-08" db="EMBL/GenBank/DDBJ databases">
        <title>Infants hospitalized years apart are colonized by the same room-sourced microbial strains.</title>
        <authorList>
            <person name="Brooks B."/>
            <person name="Olm M.R."/>
            <person name="Firek B.A."/>
            <person name="Baker R."/>
            <person name="Thomas B.C."/>
            <person name="Morowitz M.J."/>
            <person name="Banfield J.F."/>
        </authorList>
    </citation>
    <scope>NUCLEOTIDE SEQUENCE [LARGE SCALE GENOMIC DNA]</scope>
    <source>
        <strain evidence="1">S2_005_002_R2_33</strain>
    </source>
</reference>
<dbReference type="EMBL" id="QFPX01000006">
    <property type="protein sequence ID" value="PZQ55496.1"/>
    <property type="molecule type" value="Genomic_DNA"/>
</dbReference>
<dbReference type="SUPFAM" id="SSF64288">
    <property type="entry name" value="Chorismate lyase-like"/>
    <property type="match status" value="1"/>
</dbReference>